<dbReference type="GO" id="GO:0005886">
    <property type="term" value="C:plasma membrane"/>
    <property type="evidence" value="ECO:0007669"/>
    <property type="project" value="TreeGrafter"/>
</dbReference>
<evidence type="ECO:0000259" key="6">
    <source>
        <dbReference type="PROSITE" id="PS50011"/>
    </source>
</evidence>
<name>A0A444Y4Y1_ARAHY</name>
<evidence type="ECO:0000256" key="3">
    <source>
        <dbReference type="ARBA" id="ARBA00022741"/>
    </source>
</evidence>
<keyword evidence="3" id="KW-0547">Nucleotide-binding</keyword>
<sequence>MQCSGYISPEYAVHGSFSTKSDVFAFGVIVLEIVSGKKNREFCVPHQRLYLLGHAWELWNEERPLELVDESVRDSVIEVEALRCIQIGLLCVQGRPEDRPNMSSVVRMLEDDKPLPEPRLPAFYSHHEESLGRDDEVSANEVTVSSVVFGALYINFSTREEAVRALSPTKGNQIFPCIKVGTSCTSQK</sequence>
<evidence type="ECO:0000313" key="7">
    <source>
        <dbReference type="EMBL" id="RYQ96949.1"/>
    </source>
</evidence>
<dbReference type="GO" id="GO:0004674">
    <property type="term" value="F:protein serine/threonine kinase activity"/>
    <property type="evidence" value="ECO:0007669"/>
    <property type="project" value="UniProtKB-KW"/>
</dbReference>
<dbReference type="GO" id="GO:0005524">
    <property type="term" value="F:ATP binding"/>
    <property type="evidence" value="ECO:0007669"/>
    <property type="project" value="UniProtKB-KW"/>
</dbReference>
<dbReference type="InterPro" id="IPR000719">
    <property type="entry name" value="Prot_kinase_dom"/>
</dbReference>
<keyword evidence="5" id="KW-0067">ATP-binding</keyword>
<keyword evidence="8" id="KW-1185">Reference proteome</keyword>
<organism evidence="7 8">
    <name type="scientific">Arachis hypogaea</name>
    <name type="common">Peanut</name>
    <dbReference type="NCBI Taxonomy" id="3818"/>
    <lineage>
        <taxon>Eukaryota</taxon>
        <taxon>Viridiplantae</taxon>
        <taxon>Streptophyta</taxon>
        <taxon>Embryophyta</taxon>
        <taxon>Tracheophyta</taxon>
        <taxon>Spermatophyta</taxon>
        <taxon>Magnoliopsida</taxon>
        <taxon>eudicotyledons</taxon>
        <taxon>Gunneridae</taxon>
        <taxon>Pentapetalae</taxon>
        <taxon>rosids</taxon>
        <taxon>fabids</taxon>
        <taxon>Fabales</taxon>
        <taxon>Fabaceae</taxon>
        <taxon>Papilionoideae</taxon>
        <taxon>50 kb inversion clade</taxon>
        <taxon>dalbergioids sensu lato</taxon>
        <taxon>Dalbergieae</taxon>
        <taxon>Pterocarpus clade</taxon>
        <taxon>Arachis</taxon>
    </lineage>
</organism>
<dbReference type="InterPro" id="IPR001245">
    <property type="entry name" value="Ser-Thr/Tyr_kinase_cat_dom"/>
</dbReference>
<dbReference type="EMBL" id="SDMP01000018">
    <property type="protein sequence ID" value="RYQ96949.1"/>
    <property type="molecule type" value="Genomic_DNA"/>
</dbReference>
<dbReference type="AlphaFoldDB" id="A0A444Y4Y1"/>
<evidence type="ECO:0000256" key="5">
    <source>
        <dbReference type="ARBA" id="ARBA00022840"/>
    </source>
</evidence>
<dbReference type="Pfam" id="PF07714">
    <property type="entry name" value="PK_Tyr_Ser-Thr"/>
    <property type="match status" value="1"/>
</dbReference>
<keyword evidence="4" id="KW-0418">Kinase</keyword>
<evidence type="ECO:0000313" key="8">
    <source>
        <dbReference type="Proteomes" id="UP000289738"/>
    </source>
</evidence>
<dbReference type="SUPFAM" id="SSF56112">
    <property type="entry name" value="Protein kinase-like (PK-like)"/>
    <property type="match status" value="1"/>
</dbReference>
<dbReference type="Proteomes" id="UP000289738">
    <property type="component" value="Chromosome B08"/>
</dbReference>
<reference evidence="7 8" key="1">
    <citation type="submission" date="2019-01" db="EMBL/GenBank/DDBJ databases">
        <title>Sequencing of cultivated peanut Arachis hypogaea provides insights into genome evolution and oil improvement.</title>
        <authorList>
            <person name="Chen X."/>
        </authorList>
    </citation>
    <scope>NUCLEOTIDE SEQUENCE [LARGE SCALE GENOMIC DNA]</scope>
    <source>
        <strain evidence="8">cv. Fuhuasheng</strain>
        <tissue evidence="7">Leaves</tissue>
    </source>
</reference>
<dbReference type="InterPro" id="IPR011009">
    <property type="entry name" value="Kinase-like_dom_sf"/>
</dbReference>
<comment type="caution">
    <text evidence="7">The sequence shown here is derived from an EMBL/GenBank/DDBJ whole genome shotgun (WGS) entry which is preliminary data.</text>
</comment>
<feature type="domain" description="Protein kinase" evidence="6">
    <location>
        <begin position="1"/>
        <end position="120"/>
    </location>
</feature>
<proteinExistence type="predicted"/>
<evidence type="ECO:0000256" key="2">
    <source>
        <dbReference type="ARBA" id="ARBA00022679"/>
    </source>
</evidence>
<gene>
    <name evidence="7" type="ORF">Ahy_B08g092898</name>
</gene>
<dbReference type="PROSITE" id="PS50011">
    <property type="entry name" value="PROTEIN_KINASE_DOM"/>
    <property type="match status" value="1"/>
</dbReference>
<evidence type="ECO:0000256" key="4">
    <source>
        <dbReference type="ARBA" id="ARBA00022777"/>
    </source>
</evidence>
<keyword evidence="1" id="KW-0723">Serine/threonine-protein kinase</keyword>
<accession>A0A444Y4Y1</accession>
<dbReference type="PANTHER" id="PTHR27002">
    <property type="entry name" value="RECEPTOR-LIKE SERINE/THREONINE-PROTEIN KINASE SD1-8"/>
    <property type="match status" value="1"/>
</dbReference>
<dbReference type="PANTHER" id="PTHR27002:SF825">
    <property type="entry name" value="RECEPTOR-LIKE SERINE_THREONINE-PROTEIN KINASE"/>
    <property type="match status" value="1"/>
</dbReference>
<protein>
    <recommendedName>
        <fullName evidence="6">Protein kinase domain-containing protein</fullName>
    </recommendedName>
</protein>
<dbReference type="Gene3D" id="1.10.510.10">
    <property type="entry name" value="Transferase(Phosphotransferase) domain 1"/>
    <property type="match status" value="1"/>
</dbReference>
<keyword evidence="2" id="KW-0808">Transferase</keyword>
<evidence type="ECO:0000256" key="1">
    <source>
        <dbReference type="ARBA" id="ARBA00022527"/>
    </source>
</evidence>